<evidence type="ECO:0000313" key="2">
    <source>
        <dbReference type="EMBL" id="MPN52092.1"/>
    </source>
</evidence>
<feature type="region of interest" description="Disordered" evidence="1">
    <location>
        <begin position="118"/>
        <end position="146"/>
    </location>
</feature>
<reference evidence="2" key="1">
    <citation type="submission" date="2019-08" db="EMBL/GenBank/DDBJ databases">
        <authorList>
            <person name="Kucharzyk K."/>
            <person name="Murdoch R.W."/>
            <person name="Higgins S."/>
            <person name="Loffler F."/>
        </authorList>
    </citation>
    <scope>NUCLEOTIDE SEQUENCE</scope>
</reference>
<protein>
    <submittedName>
        <fullName evidence="2">Uncharacterized protein</fullName>
    </submittedName>
</protein>
<organism evidence="2">
    <name type="scientific">bioreactor metagenome</name>
    <dbReference type="NCBI Taxonomy" id="1076179"/>
    <lineage>
        <taxon>unclassified sequences</taxon>
        <taxon>metagenomes</taxon>
        <taxon>ecological metagenomes</taxon>
    </lineage>
</organism>
<accession>A0A645IML3</accession>
<name>A0A645IML3_9ZZZZ</name>
<dbReference type="EMBL" id="VSSQ01117856">
    <property type="protein sequence ID" value="MPN52092.1"/>
    <property type="molecule type" value="Genomic_DNA"/>
</dbReference>
<comment type="caution">
    <text evidence="2">The sequence shown here is derived from an EMBL/GenBank/DDBJ whole genome shotgun (WGS) entry which is preliminary data.</text>
</comment>
<proteinExistence type="predicted"/>
<sequence>MLERRSDGDIKSGGIDHCPAVTDIDHGEVGNEAGVVFTSHEHPAVQIQGGIGPSAGSDARSTEAAAIQVVGARRTGKPGEVDINATDKRSAALVERAGATAAKSDGRCGIQHAPAKVVDARATDRSGLGTPPNGKHASGGADLVNRATRLINRPAGR</sequence>
<gene>
    <name evidence="2" type="ORF">SDC9_199746</name>
</gene>
<evidence type="ECO:0000256" key="1">
    <source>
        <dbReference type="SAM" id="MobiDB-lite"/>
    </source>
</evidence>
<dbReference type="AlphaFoldDB" id="A0A645IML3"/>